<organism evidence="1 2">
    <name type="scientific">Exaiptasia diaphana</name>
    <name type="common">Tropical sea anemone</name>
    <name type="synonym">Aiptasia pulchella</name>
    <dbReference type="NCBI Taxonomy" id="2652724"/>
    <lineage>
        <taxon>Eukaryota</taxon>
        <taxon>Metazoa</taxon>
        <taxon>Cnidaria</taxon>
        <taxon>Anthozoa</taxon>
        <taxon>Hexacorallia</taxon>
        <taxon>Actiniaria</taxon>
        <taxon>Aiptasiidae</taxon>
        <taxon>Exaiptasia</taxon>
    </lineage>
</organism>
<dbReference type="EnsemblMetazoa" id="XM_021044301.2">
    <property type="protein sequence ID" value="XP_020899960.1"/>
    <property type="gene ID" value="LOC110238615"/>
</dbReference>
<protein>
    <recommendedName>
        <fullName evidence="3">BESS domain-containing protein</fullName>
    </recommendedName>
</protein>
<keyword evidence="2" id="KW-1185">Reference proteome</keyword>
<dbReference type="AlphaFoldDB" id="A0A913X899"/>
<dbReference type="KEGG" id="epa:110238615"/>
<accession>A0A913X899</accession>
<evidence type="ECO:0008006" key="3">
    <source>
        <dbReference type="Google" id="ProtNLM"/>
    </source>
</evidence>
<dbReference type="RefSeq" id="XP_020899960.1">
    <property type="nucleotide sequence ID" value="XM_021044301.2"/>
</dbReference>
<name>A0A913X899_EXADI</name>
<proteinExistence type="predicted"/>
<dbReference type="OrthoDB" id="5984629at2759"/>
<evidence type="ECO:0000313" key="2">
    <source>
        <dbReference type="Proteomes" id="UP000887567"/>
    </source>
</evidence>
<reference evidence="1" key="1">
    <citation type="submission" date="2022-11" db="UniProtKB">
        <authorList>
            <consortium name="EnsemblMetazoa"/>
        </authorList>
    </citation>
    <scope>IDENTIFICATION</scope>
</reference>
<dbReference type="Proteomes" id="UP000887567">
    <property type="component" value="Unplaced"/>
</dbReference>
<evidence type="ECO:0000313" key="1">
    <source>
        <dbReference type="EnsemblMetazoa" id="XP_020899960.1"/>
    </source>
</evidence>
<sequence length="246" mass="27454">MHTDVKNFTSNNLRPKKKARLLKGKARFNHEIPSGPAEMHSVQPFGPSIVRNMTNPNDISRYEDEIFSAFIVSQLRHIPHHKKLLLKMQISNLIYNEMLASLSAWEHPSTNNMLPQPSVPHTTAATSGVQAQDTADFPNEIHSPQETHSEEPLQTTAVIPNSTELQQATVTLPKTAQPLQAVTLPISDTSNYTPQLSQVTVTLPQTVRPIHATVSPEPPHRISVNPTWSRLQLQQQRQRECSAGNP</sequence>
<dbReference type="GeneID" id="110238615"/>